<dbReference type="EMBL" id="QLTA01000031">
    <property type="protein sequence ID" value="RAR78333.1"/>
    <property type="molecule type" value="Genomic_DNA"/>
</dbReference>
<dbReference type="Pfam" id="PF25975">
    <property type="entry name" value="CzcB_C"/>
    <property type="match status" value="1"/>
</dbReference>
<dbReference type="InterPro" id="IPR058649">
    <property type="entry name" value="CzcB_C"/>
</dbReference>
<evidence type="ECO:0000256" key="1">
    <source>
        <dbReference type="ARBA" id="ARBA00022448"/>
    </source>
</evidence>
<evidence type="ECO:0000313" key="5">
    <source>
        <dbReference type="EMBL" id="RAR78333.1"/>
    </source>
</evidence>
<feature type="region of interest" description="Disordered" evidence="2">
    <location>
        <begin position="42"/>
        <end position="62"/>
    </location>
</feature>
<keyword evidence="6" id="KW-1185">Reference proteome</keyword>
<evidence type="ECO:0000256" key="3">
    <source>
        <dbReference type="SAM" id="SignalP"/>
    </source>
</evidence>
<feature type="chain" id="PRO_5016312187" evidence="3">
    <location>
        <begin position="40"/>
        <end position="385"/>
    </location>
</feature>
<dbReference type="PANTHER" id="PTHR30097">
    <property type="entry name" value="CATION EFFLUX SYSTEM PROTEIN CUSB"/>
    <property type="match status" value="1"/>
</dbReference>
<sequence length="385" mass="40028">MNARIPNKTPNRLSSLRSRGAAGLLGVALAWTLALPALAGPGHDHGDEPAAVTGNGPRRLPDGSVFLPKPAQRQLQVRTQPVAQEALARTHELAGRVVMDPNAGGKVQAMVAGRLEPGPRGLPRVGQAVRRGEVLAHVQPANGAIERSGQMAQVAELRAAKTLADKRLARLRELSETVPRKDIEAAESESASLAARIAALGMGLSGRDPLVAPVDGVIASANAVAGQVVDARELVFEVVNPQRLRIEALAYDAAVARDVAGAFMAVEGERVPLAFVGAGRSLREQALPMLFSASGERIARLAVGQPVTVFVQGAATVPGLRVPSASVLRNAANQSIVWVKTAPETFAPRTVTLEPLDGASVAVTSGLAAGDRVVTQAATLLNQIR</sequence>
<dbReference type="SUPFAM" id="SSF111369">
    <property type="entry name" value="HlyD-like secretion proteins"/>
    <property type="match status" value="1"/>
</dbReference>
<dbReference type="InterPro" id="IPR051909">
    <property type="entry name" value="MFP_Cation_Efflux"/>
</dbReference>
<dbReference type="AlphaFoldDB" id="A0A328YYV7"/>
<gene>
    <name evidence="5" type="ORF">AX018_103117</name>
</gene>
<feature type="signal peptide" evidence="3">
    <location>
        <begin position="1"/>
        <end position="39"/>
    </location>
</feature>
<reference evidence="5 6" key="1">
    <citation type="submission" date="2018-06" db="EMBL/GenBank/DDBJ databases">
        <title>Genomic Encyclopedia of Archaeal and Bacterial Type Strains, Phase II (KMG-II): from individual species to whole genera.</title>
        <authorList>
            <person name="Goeker M."/>
        </authorList>
    </citation>
    <scope>NUCLEOTIDE SEQUENCE [LARGE SCALE GENOMIC DNA]</scope>
    <source>
        <strain evidence="5 6">CFPB 3232</strain>
    </source>
</reference>
<dbReference type="OrthoDB" id="7059230at2"/>
<comment type="caution">
    <text evidence="5">The sequence shown here is derived from an EMBL/GenBank/DDBJ whole genome shotgun (WGS) entry which is preliminary data.</text>
</comment>
<evidence type="ECO:0000313" key="6">
    <source>
        <dbReference type="Proteomes" id="UP000248856"/>
    </source>
</evidence>
<feature type="domain" description="CzcB-like C-terminal circularly permuted SH3-like" evidence="4">
    <location>
        <begin position="326"/>
        <end position="376"/>
    </location>
</feature>
<accession>A0A328YYV7</accession>
<dbReference type="Proteomes" id="UP000248856">
    <property type="component" value="Unassembled WGS sequence"/>
</dbReference>
<dbReference type="GO" id="GO:0060003">
    <property type="term" value="P:copper ion export"/>
    <property type="evidence" value="ECO:0007669"/>
    <property type="project" value="TreeGrafter"/>
</dbReference>
<name>A0A328YYV7_9BURK</name>
<keyword evidence="3" id="KW-0732">Signal</keyword>
<evidence type="ECO:0000259" key="4">
    <source>
        <dbReference type="Pfam" id="PF25975"/>
    </source>
</evidence>
<keyword evidence="1" id="KW-0813">Transport</keyword>
<evidence type="ECO:0000256" key="2">
    <source>
        <dbReference type="SAM" id="MobiDB-lite"/>
    </source>
</evidence>
<organism evidence="5 6">
    <name type="scientific">Paracidovorax anthurii</name>
    <dbReference type="NCBI Taxonomy" id="78229"/>
    <lineage>
        <taxon>Bacteria</taxon>
        <taxon>Pseudomonadati</taxon>
        <taxon>Pseudomonadota</taxon>
        <taxon>Betaproteobacteria</taxon>
        <taxon>Burkholderiales</taxon>
        <taxon>Comamonadaceae</taxon>
        <taxon>Paracidovorax</taxon>
    </lineage>
</organism>
<dbReference type="PANTHER" id="PTHR30097:SF4">
    <property type="entry name" value="SLR6042 PROTEIN"/>
    <property type="match status" value="1"/>
</dbReference>
<dbReference type="GO" id="GO:0030313">
    <property type="term" value="C:cell envelope"/>
    <property type="evidence" value="ECO:0007669"/>
    <property type="project" value="TreeGrafter"/>
</dbReference>
<proteinExistence type="predicted"/>
<dbReference type="Gene3D" id="1.10.287.470">
    <property type="entry name" value="Helix hairpin bin"/>
    <property type="match status" value="1"/>
</dbReference>
<protein>
    <submittedName>
        <fullName evidence="5">Multidrug efflux pump subunit AcrA (Membrane-fusion protein)</fullName>
    </submittedName>
</protein>
<dbReference type="Gene3D" id="2.40.420.20">
    <property type="match status" value="1"/>
</dbReference>
<dbReference type="RefSeq" id="WP_111878616.1">
    <property type="nucleotide sequence ID" value="NZ_CBCSGC010000053.1"/>
</dbReference>
<dbReference type="Gene3D" id="2.40.50.100">
    <property type="match status" value="1"/>
</dbReference>
<dbReference type="GO" id="GO:0015679">
    <property type="term" value="P:plasma membrane copper ion transport"/>
    <property type="evidence" value="ECO:0007669"/>
    <property type="project" value="TreeGrafter"/>
</dbReference>